<dbReference type="EMBL" id="CP016364">
    <property type="protein sequence ID" value="APG48270.1"/>
    <property type="molecule type" value="Genomic_DNA"/>
</dbReference>
<dbReference type="PANTHER" id="PTHR43798:SF20">
    <property type="entry name" value="2-SUCCINYL-6-HYDROXY-2,4-CYCLOHEXADIENE-1-CARBOXYLATE SYNTHASE-RELATED"/>
    <property type="match status" value="1"/>
</dbReference>
<evidence type="ECO:0000259" key="1">
    <source>
        <dbReference type="Pfam" id="PF12697"/>
    </source>
</evidence>
<dbReference type="Proteomes" id="UP000183859">
    <property type="component" value="Chromosome"/>
</dbReference>
<dbReference type="OrthoDB" id="9791366at2"/>
<dbReference type="Pfam" id="PF12697">
    <property type="entry name" value="Abhydrolase_6"/>
    <property type="match status" value="1"/>
</dbReference>
<evidence type="ECO:0000313" key="2">
    <source>
        <dbReference type="EMBL" id="APG48270.1"/>
    </source>
</evidence>
<organism evidence="2 3">
    <name type="scientific">Phaeobacter porticola</name>
    <dbReference type="NCBI Taxonomy" id="1844006"/>
    <lineage>
        <taxon>Bacteria</taxon>
        <taxon>Pseudomonadati</taxon>
        <taxon>Pseudomonadota</taxon>
        <taxon>Alphaproteobacteria</taxon>
        <taxon>Rhodobacterales</taxon>
        <taxon>Roseobacteraceae</taxon>
        <taxon>Phaeobacter</taxon>
    </lineage>
</organism>
<reference evidence="3" key="1">
    <citation type="submission" date="2016-07" db="EMBL/GenBank/DDBJ databases">
        <title>Phaeobacter portensis sp. nov., a tropodithietic acid producing bacterium isolated from a German harbor.</title>
        <authorList>
            <person name="Freese H.M."/>
            <person name="Bunk B."/>
            <person name="Breider S."/>
            <person name="Brinkhoff T."/>
        </authorList>
    </citation>
    <scope>NUCLEOTIDE SEQUENCE [LARGE SCALE GENOMIC DNA]</scope>
    <source>
        <strain evidence="3">P97</strain>
    </source>
</reference>
<dbReference type="SUPFAM" id="SSF53474">
    <property type="entry name" value="alpha/beta-Hydrolases"/>
    <property type="match status" value="1"/>
</dbReference>
<dbReference type="AlphaFoldDB" id="A0A1L3I826"/>
<keyword evidence="2" id="KW-0808">Transferase</keyword>
<dbReference type="GO" id="GO:0016746">
    <property type="term" value="F:acyltransferase activity"/>
    <property type="evidence" value="ECO:0007669"/>
    <property type="project" value="UniProtKB-KW"/>
</dbReference>
<dbReference type="InterPro" id="IPR000073">
    <property type="entry name" value="AB_hydrolase_1"/>
</dbReference>
<keyword evidence="2" id="KW-0378">Hydrolase</keyword>
<dbReference type="RefSeq" id="WP_072505628.1">
    <property type="nucleotide sequence ID" value="NZ_CP016364.1"/>
</dbReference>
<dbReference type="GO" id="GO:0016020">
    <property type="term" value="C:membrane"/>
    <property type="evidence" value="ECO:0007669"/>
    <property type="project" value="TreeGrafter"/>
</dbReference>
<dbReference type="InterPro" id="IPR050266">
    <property type="entry name" value="AB_hydrolase_sf"/>
</dbReference>
<gene>
    <name evidence="2" type="ORF">PhaeoP97_02895</name>
</gene>
<sequence length="293" mass="32609">MPLSSQPNLAHFRTSDGLTLAYDDTRVVGEAWERRGRPPLLCLAGLTRDGRDFRYLRPHIKGHRVITLDARGRGQSQYAQDYHSYNVPREAQDVIELLDHLEIPKVTVLGTSRGGLVAMVLAATAKSRLSGVVLNDVGPEIPKDGISRIMAYVGHRPATKTHEKAAQVLAQHMALAFPTVPPGRWREEVETFYEQSEDGLALRYDPRLRDALLAQASHGPPPDLWPLFMALGELPSGIIRGANSDILSHETFQEMRRRLPALLAIEVPNRGHVPFLDEPQSLALVHRILELST</sequence>
<keyword evidence="2" id="KW-0012">Acyltransferase</keyword>
<dbReference type="KEGG" id="php:PhaeoP97_02895"/>
<dbReference type="Gene3D" id="3.40.50.1820">
    <property type="entry name" value="alpha/beta hydrolase"/>
    <property type="match status" value="1"/>
</dbReference>
<evidence type="ECO:0000313" key="3">
    <source>
        <dbReference type="Proteomes" id="UP000183859"/>
    </source>
</evidence>
<accession>A0A1L3I826</accession>
<keyword evidence="3" id="KW-1185">Reference proteome</keyword>
<dbReference type="InterPro" id="IPR029058">
    <property type="entry name" value="AB_hydrolase_fold"/>
</dbReference>
<dbReference type="PANTHER" id="PTHR43798">
    <property type="entry name" value="MONOACYLGLYCEROL LIPASE"/>
    <property type="match status" value="1"/>
</dbReference>
<proteinExistence type="predicted"/>
<dbReference type="STRING" id="1844006.PhaeoP97_02895"/>
<name>A0A1L3I826_9RHOB</name>
<feature type="domain" description="AB hydrolase-1" evidence="1">
    <location>
        <begin position="40"/>
        <end position="282"/>
    </location>
</feature>
<dbReference type="GO" id="GO:0016787">
    <property type="term" value="F:hydrolase activity"/>
    <property type="evidence" value="ECO:0007669"/>
    <property type="project" value="UniProtKB-KW"/>
</dbReference>
<protein>
    <submittedName>
        <fullName evidence="2">Putative hydrolase or acyltransferase (Alpha/beta hydrolase superfamily)</fullName>
    </submittedName>
</protein>